<protein>
    <submittedName>
        <fullName evidence="2">Uncharacterized protein</fullName>
    </submittedName>
</protein>
<feature type="compositionally biased region" description="Polar residues" evidence="1">
    <location>
        <begin position="120"/>
        <end position="129"/>
    </location>
</feature>
<organism evidence="2 3">
    <name type="scientific">Tribonema minus</name>
    <dbReference type="NCBI Taxonomy" id="303371"/>
    <lineage>
        <taxon>Eukaryota</taxon>
        <taxon>Sar</taxon>
        <taxon>Stramenopiles</taxon>
        <taxon>Ochrophyta</taxon>
        <taxon>PX clade</taxon>
        <taxon>Xanthophyceae</taxon>
        <taxon>Tribonematales</taxon>
        <taxon>Tribonemataceae</taxon>
        <taxon>Tribonema</taxon>
    </lineage>
</organism>
<dbReference type="AlphaFoldDB" id="A0A835ZAV9"/>
<reference evidence="2" key="1">
    <citation type="submission" date="2021-02" db="EMBL/GenBank/DDBJ databases">
        <title>First Annotated Genome of the Yellow-green Alga Tribonema minus.</title>
        <authorList>
            <person name="Mahan K.M."/>
        </authorList>
    </citation>
    <scope>NUCLEOTIDE SEQUENCE</scope>
    <source>
        <strain evidence="2">UTEX B ZZ1240</strain>
    </source>
</reference>
<proteinExistence type="predicted"/>
<comment type="caution">
    <text evidence="2">The sequence shown here is derived from an EMBL/GenBank/DDBJ whole genome shotgun (WGS) entry which is preliminary data.</text>
</comment>
<dbReference type="Proteomes" id="UP000664859">
    <property type="component" value="Unassembled WGS sequence"/>
</dbReference>
<keyword evidence="3" id="KW-1185">Reference proteome</keyword>
<feature type="region of interest" description="Disordered" evidence="1">
    <location>
        <begin position="120"/>
        <end position="178"/>
    </location>
</feature>
<feature type="compositionally biased region" description="Basic and acidic residues" evidence="1">
    <location>
        <begin position="14"/>
        <end position="24"/>
    </location>
</feature>
<feature type="region of interest" description="Disordered" evidence="1">
    <location>
        <begin position="1"/>
        <end position="24"/>
    </location>
</feature>
<dbReference type="EMBL" id="JAFCMP010000046">
    <property type="protein sequence ID" value="KAG5189736.1"/>
    <property type="molecule type" value="Genomic_DNA"/>
</dbReference>
<evidence type="ECO:0000256" key="1">
    <source>
        <dbReference type="SAM" id="MobiDB-lite"/>
    </source>
</evidence>
<feature type="compositionally biased region" description="Basic and acidic residues" evidence="1">
    <location>
        <begin position="144"/>
        <end position="157"/>
    </location>
</feature>
<gene>
    <name evidence="2" type="ORF">JKP88DRAFT_243236</name>
</gene>
<name>A0A835ZAV9_9STRA</name>
<accession>A0A835ZAV9</accession>
<evidence type="ECO:0000313" key="3">
    <source>
        <dbReference type="Proteomes" id="UP000664859"/>
    </source>
</evidence>
<evidence type="ECO:0000313" key="2">
    <source>
        <dbReference type="EMBL" id="KAG5189736.1"/>
    </source>
</evidence>
<sequence length="238" mass="25495">MAAEGLSAATESQPETRNDVVKAEPDVQLDAQVEQAERCHDAANDEAEFIHPEFLEMVRERLKGLLDVEGCPPVTFRGAHTPAQKARIVAEATAMGLQADTTGTAKQQYVCVSVNKHTARTTNPTSSEASPPEATLAVKGKRGKAGDQRGERPEPHPEPSSAQVQQQQGTRGGRGGYVEVGDGGEDLIFPNLEVRAGLHITVHIASNYGFKRITRGTISEYASAQVCEATHLGFVTLL</sequence>